<name>A0A835WHD5_9CHLO</name>
<keyword evidence="3" id="KW-1185">Reference proteome</keyword>
<feature type="region of interest" description="Disordered" evidence="1">
    <location>
        <begin position="480"/>
        <end position="551"/>
    </location>
</feature>
<accession>A0A835WHD5</accession>
<feature type="region of interest" description="Disordered" evidence="1">
    <location>
        <begin position="185"/>
        <end position="258"/>
    </location>
</feature>
<feature type="compositionally biased region" description="Low complexity" evidence="1">
    <location>
        <begin position="341"/>
        <end position="351"/>
    </location>
</feature>
<sequence length="1448" mass="142940">MRPDGPPGGRRPDVIDLGDLAQSIDSDDERFMPLRTSKSRRNATALYAPSLDAPDPSEAAAAAAAVAAMPSVAPAGPFDPASAALKPRRNAYAMYISDGAQQHVSGGSSSGGSGDTAALTAGALAGGGGVQGGDDGRTGSRSAPLLQMAAAVLGGGTLAIADGDGVAPHGKSVGGVASGQLWSSADASPLSQQQRQAATSNGMQQQTLSSAVVHSQNTPSGIAAVGDGNHGTSGHNARQQQQQQQQQQQEQTTSDSGTAGVRLHDALSQSLPDAAARMVAGLQLPAVEVPAAHAAAAAAGGQLSPAAAGPAATAAGMEASTAAPWGRRAGSEPAWHEGDAPMDAAAASAPDNAEATAAKAVTGMDYTLETHAASAPLPVLMEGGVPLTLPPPVSVQVSSRSRKTVDTSGKGKLTMGVVGVFHPQLYMKGGDCIEVDGKMISRGRFEKLAGTATAKWHVSIKVLPSGTTIGKWLQQHGLPVLQGRPRKRRAASPLHDEDTDEPDEDLPEDDGSGDDDENNGGSNRSSRRASRRDHGGSTGAAGAAGGAAATAGGSSRMFNAGLMQPIPAGGIGQGGTVALPPVGAASGSPHAQQQQQQQQGGGSNTPSHRLSVPGVSGSGGSGAFARHSADPRMTSSLQQPQSAAVPAGTITSSQGLVDVRQQQVQQLQLQQPAGLPASMFAAGVKLGSSTLDAADDDLILSLLDTAVDTVGGDDALPPPESGDLLVSAASQLASGAGFAGGAAVPAAYAARQQAQQHQNSFESAPQQDAAAQQQQQQRMLLGLRGGALLSYAQQQQLLLQRFQQRQQQEQQPHNSPMLHPLLRGDAAAGSTGAAAIGAVGGSSGGQLRSFDGAQAGSDMTLSDLGGMYGGLSGFGGNTQQGSGGQQWAFSAPGQPVSANNARAFLLRQQLMQQQQQRNPHQPMQQMPALGGLSLQHQQSLGLQTQSSGGYAPLQHARSGPVGGVVAGGGSPALPTSLLHQATPGGAAGGSVAGLQVGTAVTSSLPAPGSTRSWGQVGAATFEAMMAGGGQAGGQAGGNLSGLLAQGSNVGGASGMPFAAAAFGASMLGGGGTPSGCWGRAGSSTAGAAAAGAGAGGGGGAISGMFGFADGGSAATSSAGTAGRALAACGSMYTSATGGLTSTTTLGGYSEDAFNRRSSILSNTPLELPSPPPPLGLQDVEMLVAVAQRINFAAGSGGNSLSSDLNATAAAGGGGGGGAGGRMFAGGVVQTVRPQLLHTSASGGYSGGASVLGVASGAGSGPLPTLLPVGGGGPLLHAAAVSMPQHDEDFSQQLQRQHDLIRPAKGRRLGEFLDSADPVAAGMVVGPAGASAAYGGSSGSGLTLAGAGNLGQGQLQQLPLQMQQIQQQQQQQVGNKRESSSVAMALGSGSSAWSNDGSSGYGGGTQQAFAAMRSLEERAAALMRPRVAQGAAAVPNGAGAVDALLYQQQ</sequence>
<comment type="caution">
    <text evidence="2">The sequence shown here is derived from an EMBL/GenBank/DDBJ whole genome shotgun (WGS) entry which is preliminary data.</text>
</comment>
<feature type="compositionally biased region" description="Gly residues" evidence="1">
    <location>
        <begin position="536"/>
        <end position="545"/>
    </location>
</feature>
<proteinExistence type="predicted"/>
<reference evidence="2" key="1">
    <citation type="journal article" date="2020" name="bioRxiv">
        <title>Comparative genomics of Chlamydomonas.</title>
        <authorList>
            <person name="Craig R.J."/>
            <person name="Hasan A.R."/>
            <person name="Ness R.W."/>
            <person name="Keightley P.D."/>
        </authorList>
    </citation>
    <scope>NUCLEOTIDE SEQUENCE</scope>
    <source>
        <strain evidence="2">CCAP 11/173</strain>
    </source>
</reference>
<dbReference type="OrthoDB" id="551189at2759"/>
<gene>
    <name evidence="2" type="ORF">HYH02_007491</name>
</gene>
<evidence type="ECO:0000313" key="3">
    <source>
        <dbReference type="Proteomes" id="UP000613740"/>
    </source>
</evidence>
<protein>
    <submittedName>
        <fullName evidence="2">Uncharacterized protein</fullName>
    </submittedName>
</protein>
<feature type="compositionally biased region" description="Polar residues" evidence="1">
    <location>
        <begin position="185"/>
        <end position="220"/>
    </location>
</feature>
<feature type="region of interest" description="Disordered" evidence="1">
    <location>
        <begin position="1"/>
        <end position="22"/>
    </location>
</feature>
<feature type="region of interest" description="Disordered" evidence="1">
    <location>
        <begin position="574"/>
        <end position="646"/>
    </location>
</feature>
<feature type="compositionally biased region" description="Low complexity" evidence="1">
    <location>
        <begin position="239"/>
        <end position="251"/>
    </location>
</feature>
<feature type="compositionally biased region" description="Acidic residues" evidence="1">
    <location>
        <begin position="497"/>
        <end position="518"/>
    </location>
</feature>
<feature type="region of interest" description="Disordered" evidence="1">
    <location>
        <begin position="1367"/>
        <end position="1399"/>
    </location>
</feature>
<feature type="compositionally biased region" description="Low complexity" evidence="1">
    <location>
        <begin position="1386"/>
        <end position="1397"/>
    </location>
</feature>
<evidence type="ECO:0000313" key="2">
    <source>
        <dbReference type="EMBL" id="KAG2447568.1"/>
    </source>
</evidence>
<evidence type="ECO:0000256" key="1">
    <source>
        <dbReference type="SAM" id="MobiDB-lite"/>
    </source>
</evidence>
<organism evidence="2 3">
    <name type="scientific">Chlamydomonas schloesseri</name>
    <dbReference type="NCBI Taxonomy" id="2026947"/>
    <lineage>
        <taxon>Eukaryota</taxon>
        <taxon>Viridiplantae</taxon>
        <taxon>Chlorophyta</taxon>
        <taxon>core chlorophytes</taxon>
        <taxon>Chlorophyceae</taxon>
        <taxon>CS clade</taxon>
        <taxon>Chlamydomonadales</taxon>
        <taxon>Chlamydomonadaceae</taxon>
        <taxon>Chlamydomonas</taxon>
    </lineage>
</organism>
<dbReference type="Proteomes" id="UP000613740">
    <property type="component" value="Unassembled WGS sequence"/>
</dbReference>
<feature type="compositionally biased region" description="Polar residues" evidence="1">
    <location>
        <begin position="633"/>
        <end position="642"/>
    </location>
</feature>
<dbReference type="EMBL" id="JAEHOD010000021">
    <property type="protein sequence ID" value="KAG2447568.1"/>
    <property type="molecule type" value="Genomic_DNA"/>
</dbReference>
<feature type="region of interest" description="Disordered" evidence="1">
    <location>
        <begin position="318"/>
        <end position="351"/>
    </location>
</feature>